<protein>
    <submittedName>
        <fullName evidence="8">Zn(2)-Cys(6) zinc finger domain protein</fullName>
    </submittedName>
</protein>
<keyword evidence="5" id="KW-0539">Nucleus</keyword>
<dbReference type="PROSITE" id="PS00463">
    <property type="entry name" value="ZN2_CY6_FUNGAL_1"/>
    <property type="match status" value="1"/>
</dbReference>
<feature type="domain" description="Zn(2)-C6 fungal-type" evidence="7">
    <location>
        <begin position="28"/>
        <end position="58"/>
    </location>
</feature>
<dbReference type="Proteomes" id="UP000030151">
    <property type="component" value="Unassembled WGS sequence"/>
</dbReference>
<dbReference type="InterPro" id="IPR050815">
    <property type="entry name" value="TF_fung"/>
</dbReference>
<dbReference type="SUPFAM" id="SSF57701">
    <property type="entry name" value="Zn2/Cys6 DNA-binding domain"/>
    <property type="match status" value="1"/>
</dbReference>
<dbReference type="Pfam" id="PF00172">
    <property type="entry name" value="Zn_clus"/>
    <property type="match status" value="1"/>
</dbReference>
<dbReference type="SMART" id="SM00066">
    <property type="entry name" value="GAL4"/>
    <property type="match status" value="1"/>
</dbReference>
<feature type="region of interest" description="Disordered" evidence="6">
    <location>
        <begin position="78"/>
        <end position="123"/>
    </location>
</feature>
<dbReference type="GO" id="GO:0008270">
    <property type="term" value="F:zinc ion binding"/>
    <property type="evidence" value="ECO:0007669"/>
    <property type="project" value="InterPro"/>
</dbReference>
<dbReference type="PROSITE" id="PS50048">
    <property type="entry name" value="ZN2_CY6_FUNGAL_2"/>
    <property type="match status" value="1"/>
</dbReference>
<organism evidence="8 9">
    <name type="scientific">Metarhizium robertsii</name>
    <dbReference type="NCBI Taxonomy" id="568076"/>
    <lineage>
        <taxon>Eukaryota</taxon>
        <taxon>Fungi</taxon>
        <taxon>Dikarya</taxon>
        <taxon>Ascomycota</taxon>
        <taxon>Pezizomycotina</taxon>
        <taxon>Sordariomycetes</taxon>
        <taxon>Hypocreomycetidae</taxon>
        <taxon>Hypocreales</taxon>
        <taxon>Clavicipitaceae</taxon>
        <taxon>Metarhizium</taxon>
    </lineage>
</organism>
<evidence type="ECO:0000259" key="7">
    <source>
        <dbReference type="PROSITE" id="PS50048"/>
    </source>
</evidence>
<dbReference type="CDD" id="cd12148">
    <property type="entry name" value="fungal_TF_MHR"/>
    <property type="match status" value="1"/>
</dbReference>
<dbReference type="InterPro" id="IPR001138">
    <property type="entry name" value="Zn2Cys6_DnaBD"/>
</dbReference>
<keyword evidence="4" id="KW-0804">Transcription</keyword>
<evidence type="ECO:0000256" key="2">
    <source>
        <dbReference type="ARBA" id="ARBA00022723"/>
    </source>
</evidence>
<proteinExistence type="predicted"/>
<dbReference type="Gene3D" id="4.10.240.10">
    <property type="entry name" value="Zn(2)-C6 fungal-type DNA-binding domain"/>
    <property type="match status" value="1"/>
</dbReference>
<evidence type="ECO:0000256" key="6">
    <source>
        <dbReference type="SAM" id="MobiDB-lite"/>
    </source>
</evidence>
<dbReference type="PANTHER" id="PTHR47338">
    <property type="entry name" value="ZN(II)2CYS6 TRANSCRIPTION FACTOR (EUROFUNG)-RELATED"/>
    <property type="match status" value="1"/>
</dbReference>
<evidence type="ECO:0000256" key="1">
    <source>
        <dbReference type="ARBA" id="ARBA00004123"/>
    </source>
</evidence>
<dbReference type="OrthoDB" id="3037908at2759"/>
<dbReference type="GO" id="GO:0000981">
    <property type="term" value="F:DNA-binding transcription factor activity, RNA polymerase II-specific"/>
    <property type="evidence" value="ECO:0007669"/>
    <property type="project" value="InterPro"/>
</dbReference>
<dbReference type="AlphaFoldDB" id="A0A0A1USQ6"/>
<comment type="caution">
    <text evidence="8">The sequence shown here is derived from an EMBL/GenBank/DDBJ whole genome shotgun (WGS) entry which is preliminary data.</text>
</comment>
<dbReference type="HOGENOM" id="CLU_011017_3_1_1"/>
<dbReference type="InterPro" id="IPR036864">
    <property type="entry name" value="Zn2-C6_fun-type_DNA-bd_sf"/>
</dbReference>
<reference evidence="8 9" key="1">
    <citation type="submission" date="2014-02" db="EMBL/GenBank/DDBJ databases">
        <title>The genome sequence of the entomopathogenic fungus Metarhizium robertsii ARSEF 2575.</title>
        <authorList>
            <person name="Giuliano Garisto Donzelli B."/>
            <person name="Roe B.A."/>
            <person name="Macmil S.L."/>
            <person name="Krasnoff S.B."/>
            <person name="Gibson D.M."/>
        </authorList>
    </citation>
    <scope>NUCLEOTIDE SEQUENCE [LARGE SCALE GENOMIC DNA]</scope>
    <source>
        <strain evidence="8 9">ARSEF 2575</strain>
    </source>
</reference>
<evidence type="ECO:0000256" key="5">
    <source>
        <dbReference type="ARBA" id="ARBA00023242"/>
    </source>
</evidence>
<dbReference type="PANTHER" id="PTHR47338:SF3">
    <property type="entry name" value="C6 FINGER DOMAIN TRANSCRIPTION FACTOR DBAA-RELATED"/>
    <property type="match status" value="1"/>
</dbReference>
<evidence type="ECO:0000313" key="8">
    <source>
        <dbReference type="EMBL" id="EXU99154.1"/>
    </source>
</evidence>
<keyword evidence="2" id="KW-0479">Metal-binding</keyword>
<dbReference type="GO" id="GO:0005634">
    <property type="term" value="C:nucleus"/>
    <property type="evidence" value="ECO:0007669"/>
    <property type="project" value="UniProtKB-SubCell"/>
</dbReference>
<evidence type="ECO:0000256" key="4">
    <source>
        <dbReference type="ARBA" id="ARBA00023163"/>
    </source>
</evidence>
<name>A0A0A1USQ6_9HYPO</name>
<gene>
    <name evidence="8" type="ORF">X797_007876</name>
</gene>
<keyword evidence="3" id="KW-0805">Transcription regulation</keyword>
<evidence type="ECO:0000313" key="9">
    <source>
        <dbReference type="Proteomes" id="UP000030151"/>
    </source>
</evidence>
<dbReference type="CDD" id="cd00067">
    <property type="entry name" value="GAL4"/>
    <property type="match status" value="1"/>
</dbReference>
<comment type="subcellular location">
    <subcellularLocation>
        <location evidence="1">Nucleus</location>
    </subcellularLocation>
</comment>
<dbReference type="EMBL" id="JELW01000021">
    <property type="protein sequence ID" value="EXU99154.1"/>
    <property type="molecule type" value="Genomic_DNA"/>
</dbReference>
<sequence length="650" mass="71693">MEIQVVRYKVNTTTATSSGDAGQQPELACEECRRRKARCDRVRPRCGICAESGRTCVVVDKRSQRGPRKDQLKDLRSRLKQRLGGQPDSSNLPKERDSSPKSSKKVSPERDLISSSASTDIGLDMGSDPGALALFEPGSGLKQMPTLTPDLTTASTATFMAACICEGWQTEPGIFQNSYPQIPTPQSATAPGHMPSLSVDRTRVHPVAPMIHKRRYFAWAGDADTSPARTALRSAMRTIASAMSPQFCDIGQIMYALTRRMLKTQDACGETGLPWMARPKPPQEQQKIDHERIQAWLLLAYYDVLRNYGIQALVTARRAFRLLQLSGLYNMDAHRSHISTSPAETSWNAQLCLVEEKRRTLLSAFLLDRLSTMLNDQPMMLMEEIVSSSSEVWGSNVNYTRLPMAEAEFQSGSQEPVSPMGFLVGATDESKAGNGINMLPPFARCVVVANLFARCMTHGKLGMQSTPISAPDSQDFWQRHQWLASAAAKACETEESRCDPMLVFTRILGYSVCLSLCSIANATSWQTLDHHLMAMACKPAGHQAASEVVGIIKTAPRIAFFKMHPFFPNAIALVARFLNAEVPYSPSTRSTVGAVQGRQDAVNDLRSALRRISQVNKLAAELLYKLKLDMGQAMNNHNASQLDQTGDTWT</sequence>
<accession>A0A0A1USQ6</accession>
<evidence type="ECO:0000256" key="3">
    <source>
        <dbReference type="ARBA" id="ARBA00023015"/>
    </source>
</evidence>